<dbReference type="AlphaFoldDB" id="A0A3G6ITE0"/>
<evidence type="ECO:0000259" key="10">
    <source>
        <dbReference type="Pfam" id="PF00218"/>
    </source>
</evidence>
<keyword evidence="8" id="KW-0057">Aromatic amino acid biosynthesis</keyword>
<dbReference type="NCBIfam" id="NF001369">
    <property type="entry name" value="PRK00278.1-1"/>
    <property type="match status" value="1"/>
</dbReference>
<reference evidence="11 12" key="1">
    <citation type="submission" date="2018-11" db="EMBL/GenBank/DDBJ databases">
        <authorList>
            <person name="Kleinhagauer T."/>
            <person name="Glaeser S.P."/>
            <person name="Spergser J."/>
            <person name="Ruckert C."/>
            <person name="Kaempfer P."/>
            <person name="Busse H.-J."/>
        </authorList>
    </citation>
    <scope>NUCLEOTIDE SEQUENCE [LARGE SCALE GENOMIC DNA]</scope>
    <source>
        <strain evidence="11 12">812CH</strain>
    </source>
</reference>
<evidence type="ECO:0000256" key="7">
    <source>
        <dbReference type="ARBA" id="ARBA00022822"/>
    </source>
</evidence>
<dbReference type="FunFam" id="3.20.20.70:FF:000024">
    <property type="entry name" value="Indole-3-glycerol phosphate synthase"/>
    <property type="match status" value="1"/>
</dbReference>
<keyword evidence="9 11" id="KW-0456">Lyase</keyword>
<dbReference type="Proteomes" id="UP000271426">
    <property type="component" value="Chromosome"/>
</dbReference>
<evidence type="ECO:0000256" key="8">
    <source>
        <dbReference type="ARBA" id="ARBA00023141"/>
    </source>
</evidence>
<evidence type="ECO:0000313" key="12">
    <source>
        <dbReference type="Proteomes" id="UP000271426"/>
    </source>
</evidence>
<dbReference type="Pfam" id="PF00218">
    <property type="entry name" value="IGPS"/>
    <property type="match status" value="1"/>
</dbReference>
<proteinExistence type="inferred from homology"/>
<dbReference type="InterPro" id="IPR045186">
    <property type="entry name" value="Indole-3-glycerol_P_synth"/>
</dbReference>
<evidence type="ECO:0000256" key="5">
    <source>
        <dbReference type="ARBA" id="ARBA00022605"/>
    </source>
</evidence>
<dbReference type="UniPathway" id="UPA00035">
    <property type="reaction ID" value="UER00043"/>
</dbReference>
<sequence>MASVFHEIISDVKGDVAAREARVSFVEIKARSRACPAPRDVMATLEQPGCEVIAEIKRATPAKGVLARIEKPVQLAQALVDGGAALIACHTDPKRFMGSLEEMAAISAAIDVPVLCRDFIVDPYQIHEARCYGADMLTLRPAMLDQARLSALIDRTESLGMTALVEVRNPEEADRAIAAGASVVGVNARDFATMELNMEAFATIAPGLPKHMFRIALSGVRSAKELLSYAASGADAVVIGESIVTAEHPREACRVLVAAGRHPACPSR</sequence>
<comment type="similarity">
    <text evidence="3">Belongs to the TrpC family.</text>
</comment>
<keyword evidence="12" id="KW-1185">Reference proteome</keyword>
<dbReference type="InterPro" id="IPR013798">
    <property type="entry name" value="Indole-3-glycerol_P_synth_dom"/>
</dbReference>
<dbReference type="PANTHER" id="PTHR22854">
    <property type="entry name" value="TRYPTOPHAN BIOSYNTHESIS PROTEIN"/>
    <property type="match status" value="1"/>
</dbReference>
<keyword evidence="5" id="KW-0028">Amino-acid biosynthesis</keyword>
<accession>A0A3G6ITE0</accession>
<comment type="catalytic activity">
    <reaction evidence="1">
        <text>1-(2-carboxyphenylamino)-1-deoxy-D-ribulose 5-phosphate + H(+) = (1S,2R)-1-C-(indol-3-yl)glycerol 3-phosphate + CO2 + H2O</text>
        <dbReference type="Rhea" id="RHEA:23476"/>
        <dbReference type="ChEBI" id="CHEBI:15377"/>
        <dbReference type="ChEBI" id="CHEBI:15378"/>
        <dbReference type="ChEBI" id="CHEBI:16526"/>
        <dbReference type="ChEBI" id="CHEBI:58613"/>
        <dbReference type="ChEBI" id="CHEBI:58866"/>
        <dbReference type="EC" id="4.1.1.48"/>
    </reaction>
</comment>
<feature type="domain" description="Indole-3-glycerol phosphate synthase" evidence="10">
    <location>
        <begin position="7"/>
        <end position="254"/>
    </location>
</feature>
<evidence type="ECO:0000313" key="11">
    <source>
        <dbReference type="EMBL" id="AZA08971.1"/>
    </source>
</evidence>
<evidence type="ECO:0000256" key="4">
    <source>
        <dbReference type="ARBA" id="ARBA00012362"/>
    </source>
</evidence>
<comment type="pathway">
    <text evidence="2">Amino-acid biosynthesis; L-tryptophan biosynthesis; L-tryptophan from chorismate: step 4/5.</text>
</comment>
<dbReference type="KEGG" id="cpso:CPPEL_04220"/>
<dbReference type="SUPFAM" id="SSF51366">
    <property type="entry name" value="Ribulose-phoshate binding barrel"/>
    <property type="match status" value="1"/>
</dbReference>
<evidence type="ECO:0000256" key="1">
    <source>
        <dbReference type="ARBA" id="ARBA00001633"/>
    </source>
</evidence>
<dbReference type="EC" id="4.1.1.48" evidence="4"/>
<dbReference type="OrthoDB" id="9804217at2"/>
<dbReference type="CDD" id="cd00331">
    <property type="entry name" value="IGPS"/>
    <property type="match status" value="1"/>
</dbReference>
<dbReference type="GO" id="GO:0004640">
    <property type="term" value="F:phosphoribosylanthranilate isomerase activity"/>
    <property type="evidence" value="ECO:0007669"/>
    <property type="project" value="TreeGrafter"/>
</dbReference>
<dbReference type="GO" id="GO:0004425">
    <property type="term" value="F:indole-3-glycerol-phosphate synthase activity"/>
    <property type="evidence" value="ECO:0007669"/>
    <property type="project" value="UniProtKB-EC"/>
</dbReference>
<gene>
    <name evidence="11" type="primary">trpC1</name>
    <name evidence="11" type="ORF">CPPEL_04220</name>
</gene>
<organism evidence="11 12">
    <name type="scientific">Corynebacterium pseudopelargi</name>
    <dbReference type="NCBI Taxonomy" id="2080757"/>
    <lineage>
        <taxon>Bacteria</taxon>
        <taxon>Bacillati</taxon>
        <taxon>Actinomycetota</taxon>
        <taxon>Actinomycetes</taxon>
        <taxon>Mycobacteriales</taxon>
        <taxon>Corynebacteriaceae</taxon>
        <taxon>Corynebacterium</taxon>
    </lineage>
</organism>
<keyword evidence="7" id="KW-0822">Tryptophan biosynthesis</keyword>
<evidence type="ECO:0000256" key="2">
    <source>
        <dbReference type="ARBA" id="ARBA00004696"/>
    </source>
</evidence>
<dbReference type="InterPro" id="IPR013785">
    <property type="entry name" value="Aldolase_TIM"/>
</dbReference>
<keyword evidence="6" id="KW-0210">Decarboxylase</keyword>
<dbReference type="EMBL" id="CP033898">
    <property type="protein sequence ID" value="AZA08971.1"/>
    <property type="molecule type" value="Genomic_DNA"/>
</dbReference>
<dbReference type="RefSeq" id="WP_123959951.1">
    <property type="nucleotide sequence ID" value="NZ_CP033898.1"/>
</dbReference>
<dbReference type="InterPro" id="IPR011060">
    <property type="entry name" value="RibuloseP-bd_barrel"/>
</dbReference>
<dbReference type="GO" id="GO:0000162">
    <property type="term" value="P:L-tryptophan biosynthetic process"/>
    <property type="evidence" value="ECO:0007669"/>
    <property type="project" value="UniProtKB-UniPathway"/>
</dbReference>
<evidence type="ECO:0000256" key="9">
    <source>
        <dbReference type="ARBA" id="ARBA00023239"/>
    </source>
</evidence>
<dbReference type="Gene3D" id="3.20.20.70">
    <property type="entry name" value="Aldolase class I"/>
    <property type="match status" value="1"/>
</dbReference>
<protein>
    <recommendedName>
        <fullName evidence="4">indole-3-glycerol-phosphate synthase</fullName>
        <ecNumber evidence="4">4.1.1.48</ecNumber>
    </recommendedName>
</protein>
<dbReference type="PANTHER" id="PTHR22854:SF2">
    <property type="entry name" value="INDOLE-3-GLYCEROL-PHOSPHATE SYNTHASE"/>
    <property type="match status" value="1"/>
</dbReference>
<name>A0A3G6ITE0_9CORY</name>
<evidence type="ECO:0000256" key="3">
    <source>
        <dbReference type="ARBA" id="ARBA00008737"/>
    </source>
</evidence>
<evidence type="ECO:0000256" key="6">
    <source>
        <dbReference type="ARBA" id="ARBA00022793"/>
    </source>
</evidence>